<evidence type="ECO:0000259" key="9">
    <source>
        <dbReference type="PROSITE" id="PS50262"/>
    </source>
</evidence>
<keyword evidence="5 8" id="KW-0472">Membrane</keyword>
<protein>
    <recommendedName>
        <fullName evidence="9">G-protein coupled receptors family 1 profile domain-containing protein</fullName>
    </recommendedName>
</protein>
<evidence type="ECO:0000256" key="2">
    <source>
        <dbReference type="ARBA" id="ARBA00022692"/>
    </source>
</evidence>
<evidence type="ECO:0000256" key="8">
    <source>
        <dbReference type="SAM" id="Phobius"/>
    </source>
</evidence>
<feature type="transmembrane region" description="Helical" evidence="8">
    <location>
        <begin position="233"/>
        <end position="251"/>
    </location>
</feature>
<keyword evidence="11" id="KW-1185">Reference proteome</keyword>
<sequence length="379" mass="42724">MVFSHVLTGVHVVIDVVGLPGNFLVIATICMESRFHVMRYVLLASLAGSDILFLILGNSPSIASTAQERWLYGETMCKLHYLVLRYFYLNTVLHLIAVSYERYSAIVKSPLTYDSSITRSKVVVIVLIWTVPFLVCAIAFFRQAESVFYHPKLFFCRAASDAPTFHASAAAFIVIAVPTSIIFFLNWRVLKTVNAIQFNDQPVIFLESTAASSNNGPSQHRRHEARRIKDRKAAIDVCIVMAAFMICYLPEWTDFVLHYFFKVEFLSEVTQTTRCIYYISSVTNPIIYSVRKREFRGGVKRTLKRIVGLCAILFSSGTDNVIGVHELRLAFTGIPSIAESRAAQVAQHTDSLDSRTLNIPKGIEINLQRCHPPTEEIVE</sequence>
<dbReference type="AlphaFoldDB" id="A0AAU9XWX0"/>
<feature type="transmembrane region" description="Helical" evidence="8">
    <location>
        <begin position="40"/>
        <end position="59"/>
    </location>
</feature>
<evidence type="ECO:0000256" key="3">
    <source>
        <dbReference type="ARBA" id="ARBA00022989"/>
    </source>
</evidence>
<name>A0AAU9XWX0_9CNID</name>
<dbReference type="PRINTS" id="PR00237">
    <property type="entry name" value="GPCRRHODOPSN"/>
</dbReference>
<dbReference type="InterPro" id="IPR017452">
    <property type="entry name" value="GPCR_Rhodpsn_7TM"/>
</dbReference>
<comment type="caution">
    <text evidence="10">The sequence shown here is derived from an EMBL/GenBank/DDBJ whole genome shotgun (WGS) entry which is preliminary data.</text>
</comment>
<dbReference type="GO" id="GO:0004930">
    <property type="term" value="F:G protein-coupled receptor activity"/>
    <property type="evidence" value="ECO:0007669"/>
    <property type="project" value="UniProtKB-KW"/>
</dbReference>
<dbReference type="Proteomes" id="UP001159428">
    <property type="component" value="Unassembled WGS sequence"/>
</dbReference>
<evidence type="ECO:0000256" key="4">
    <source>
        <dbReference type="ARBA" id="ARBA00023040"/>
    </source>
</evidence>
<feature type="transmembrane region" description="Helical" evidence="8">
    <location>
        <begin position="6"/>
        <end position="28"/>
    </location>
</feature>
<evidence type="ECO:0000256" key="6">
    <source>
        <dbReference type="ARBA" id="ARBA00023170"/>
    </source>
</evidence>
<dbReference type="InterPro" id="IPR000276">
    <property type="entry name" value="GPCR_Rhodpsn"/>
</dbReference>
<keyword evidence="4" id="KW-0297">G-protein coupled receptor</keyword>
<feature type="domain" description="G-protein coupled receptors family 1 profile" evidence="9">
    <location>
        <begin position="21"/>
        <end position="288"/>
    </location>
</feature>
<keyword evidence="7" id="KW-0807">Transducer</keyword>
<feature type="transmembrane region" description="Helical" evidence="8">
    <location>
        <begin position="164"/>
        <end position="185"/>
    </location>
</feature>
<keyword evidence="2 8" id="KW-0812">Transmembrane</keyword>
<dbReference type="SUPFAM" id="SSF81321">
    <property type="entry name" value="Family A G protein-coupled receptor-like"/>
    <property type="match status" value="1"/>
</dbReference>
<feature type="transmembrane region" description="Helical" evidence="8">
    <location>
        <begin position="79"/>
        <end position="101"/>
    </location>
</feature>
<dbReference type="PROSITE" id="PS50262">
    <property type="entry name" value="G_PROTEIN_RECEP_F1_2"/>
    <property type="match status" value="1"/>
</dbReference>
<evidence type="ECO:0000313" key="11">
    <source>
        <dbReference type="Proteomes" id="UP001159428"/>
    </source>
</evidence>
<evidence type="ECO:0000313" key="10">
    <source>
        <dbReference type="EMBL" id="CAH3160179.1"/>
    </source>
</evidence>
<comment type="subcellular location">
    <subcellularLocation>
        <location evidence="1">Membrane</location>
        <topology evidence="1">Multi-pass membrane protein</topology>
    </subcellularLocation>
</comment>
<reference evidence="10 11" key="1">
    <citation type="submission" date="2022-05" db="EMBL/GenBank/DDBJ databases">
        <authorList>
            <consortium name="Genoscope - CEA"/>
            <person name="William W."/>
        </authorList>
    </citation>
    <scope>NUCLEOTIDE SEQUENCE [LARGE SCALE GENOMIC DNA]</scope>
</reference>
<proteinExistence type="predicted"/>
<dbReference type="Gene3D" id="1.20.1070.10">
    <property type="entry name" value="Rhodopsin 7-helix transmembrane proteins"/>
    <property type="match status" value="1"/>
</dbReference>
<accession>A0AAU9XWX0</accession>
<keyword evidence="6" id="KW-0675">Receptor</keyword>
<evidence type="ECO:0000256" key="7">
    <source>
        <dbReference type="ARBA" id="ARBA00023224"/>
    </source>
</evidence>
<dbReference type="EMBL" id="CALNXJ010000074">
    <property type="protein sequence ID" value="CAH3160179.1"/>
    <property type="molecule type" value="Genomic_DNA"/>
</dbReference>
<dbReference type="GO" id="GO:0005886">
    <property type="term" value="C:plasma membrane"/>
    <property type="evidence" value="ECO:0007669"/>
    <property type="project" value="TreeGrafter"/>
</dbReference>
<dbReference type="CDD" id="cd00637">
    <property type="entry name" value="7tm_classA_rhodopsin-like"/>
    <property type="match status" value="1"/>
</dbReference>
<dbReference type="PANTHER" id="PTHR45695">
    <property type="entry name" value="LEUCOKININ RECEPTOR-RELATED"/>
    <property type="match status" value="1"/>
</dbReference>
<dbReference type="PANTHER" id="PTHR45695:SF15">
    <property type="entry name" value="OPSIN RH2"/>
    <property type="match status" value="1"/>
</dbReference>
<organism evidence="10 11">
    <name type="scientific">Pocillopora meandrina</name>
    <dbReference type="NCBI Taxonomy" id="46732"/>
    <lineage>
        <taxon>Eukaryota</taxon>
        <taxon>Metazoa</taxon>
        <taxon>Cnidaria</taxon>
        <taxon>Anthozoa</taxon>
        <taxon>Hexacorallia</taxon>
        <taxon>Scleractinia</taxon>
        <taxon>Astrocoeniina</taxon>
        <taxon>Pocilloporidae</taxon>
        <taxon>Pocillopora</taxon>
    </lineage>
</organism>
<evidence type="ECO:0000256" key="5">
    <source>
        <dbReference type="ARBA" id="ARBA00023136"/>
    </source>
</evidence>
<evidence type="ECO:0000256" key="1">
    <source>
        <dbReference type="ARBA" id="ARBA00004141"/>
    </source>
</evidence>
<keyword evidence="3 8" id="KW-1133">Transmembrane helix</keyword>
<feature type="transmembrane region" description="Helical" evidence="8">
    <location>
        <begin position="122"/>
        <end position="144"/>
    </location>
</feature>
<gene>
    <name evidence="10" type="ORF">PMEA_00032277</name>
</gene>
<dbReference type="Pfam" id="PF00001">
    <property type="entry name" value="7tm_1"/>
    <property type="match status" value="1"/>
</dbReference>